<feature type="domain" description="Transcriptional regulator SutA RNAP-binding" evidence="1">
    <location>
        <begin position="5"/>
        <end position="37"/>
    </location>
</feature>
<evidence type="ECO:0000313" key="2">
    <source>
        <dbReference type="EMBL" id="RDE25099.1"/>
    </source>
</evidence>
<comment type="caution">
    <text evidence="2">The sequence shown here is derived from an EMBL/GenBank/DDBJ whole genome shotgun (WGS) entry which is preliminary data.</text>
</comment>
<dbReference type="Pfam" id="PF20661">
    <property type="entry name" value="SutA-RBD"/>
    <property type="match status" value="1"/>
</dbReference>
<dbReference type="OrthoDB" id="6077921at2"/>
<accession>A0A369WVM7</accession>
<keyword evidence="3" id="KW-1185">Reference proteome</keyword>
<dbReference type="AlphaFoldDB" id="A0A369WVM7"/>
<evidence type="ECO:0000259" key="1">
    <source>
        <dbReference type="Pfam" id="PF20661"/>
    </source>
</evidence>
<dbReference type="Proteomes" id="UP000253769">
    <property type="component" value="Unassembled WGS sequence"/>
</dbReference>
<dbReference type="InterPro" id="IPR049191">
    <property type="entry name" value="SutA_RBD"/>
</dbReference>
<sequence>MKHRPSKAEIRAELNQQVQEFLERGGQIKEFDAGVSGFADGQYHRTGGFIERPKDSRTPVNEVVARIESRRRSKHLAVRTQRNNKPQKKLLYDDFGEPLRWVWSED</sequence>
<evidence type="ECO:0000313" key="3">
    <source>
        <dbReference type="Proteomes" id="UP000253769"/>
    </source>
</evidence>
<protein>
    <recommendedName>
        <fullName evidence="1">Transcriptional regulator SutA RNAP-binding domain-containing protein</fullName>
    </recommendedName>
</protein>
<gene>
    <name evidence="2" type="ORF">DV711_05950</name>
</gene>
<dbReference type="EMBL" id="QQOH01000001">
    <property type="protein sequence ID" value="RDE25099.1"/>
    <property type="molecule type" value="Genomic_DNA"/>
</dbReference>
<dbReference type="RefSeq" id="WP_114694696.1">
    <property type="nucleotide sequence ID" value="NZ_QQOH01000001.1"/>
</dbReference>
<reference evidence="2 3" key="1">
    <citation type="submission" date="2018-07" db="EMBL/GenBank/DDBJ databases">
        <title>Motiliproteus coralliicola sp. nov., a bacterium isolated from Coral.</title>
        <authorList>
            <person name="Wang G."/>
        </authorList>
    </citation>
    <scope>NUCLEOTIDE SEQUENCE [LARGE SCALE GENOMIC DNA]</scope>
    <source>
        <strain evidence="2 3">C34</strain>
    </source>
</reference>
<name>A0A369WVM7_9GAMM</name>
<organism evidence="2 3">
    <name type="scientific">Motiliproteus coralliicola</name>
    <dbReference type="NCBI Taxonomy" id="2283196"/>
    <lineage>
        <taxon>Bacteria</taxon>
        <taxon>Pseudomonadati</taxon>
        <taxon>Pseudomonadota</taxon>
        <taxon>Gammaproteobacteria</taxon>
        <taxon>Oceanospirillales</taxon>
        <taxon>Oceanospirillaceae</taxon>
        <taxon>Motiliproteus</taxon>
    </lineage>
</organism>
<proteinExistence type="predicted"/>